<reference evidence="2 3" key="1">
    <citation type="submission" date="2019-11" db="EMBL/GenBank/DDBJ databases">
        <title>Isolation and Application of One Kind of P-Hydroxybenzoic Acid Degrading Bacterium in Mitigating Cropping Obstacle of Cucumber.</title>
        <authorList>
            <person name="Wu F."/>
            <person name="An Y."/>
        </authorList>
    </citation>
    <scope>NUCLEOTIDE SEQUENCE [LARGE SCALE GENOMIC DNA]</scope>
    <source>
        <strain evidence="2 3">P620</strain>
    </source>
</reference>
<feature type="transmembrane region" description="Helical" evidence="1">
    <location>
        <begin position="12"/>
        <end position="32"/>
    </location>
</feature>
<keyword evidence="1" id="KW-0812">Transmembrane</keyword>
<dbReference type="AlphaFoldDB" id="A0A6B8MFF7"/>
<accession>A0A6B8MFF7</accession>
<name>A0A6B8MFF7_KLEOX</name>
<evidence type="ECO:0008006" key="4">
    <source>
        <dbReference type="Google" id="ProtNLM"/>
    </source>
</evidence>
<organism evidence="2 3">
    <name type="scientific">Klebsiella oxytoca</name>
    <dbReference type="NCBI Taxonomy" id="571"/>
    <lineage>
        <taxon>Bacteria</taxon>
        <taxon>Pseudomonadati</taxon>
        <taxon>Pseudomonadota</taxon>
        <taxon>Gammaproteobacteria</taxon>
        <taxon>Enterobacterales</taxon>
        <taxon>Enterobacteriaceae</taxon>
        <taxon>Klebsiella/Raoultella group</taxon>
        <taxon>Klebsiella</taxon>
    </lineage>
</organism>
<dbReference type="EMBL" id="CP046115">
    <property type="protein sequence ID" value="QGN36155.1"/>
    <property type="molecule type" value="Genomic_DNA"/>
</dbReference>
<evidence type="ECO:0000313" key="3">
    <source>
        <dbReference type="Proteomes" id="UP000427108"/>
    </source>
</evidence>
<evidence type="ECO:0000256" key="1">
    <source>
        <dbReference type="SAM" id="Phobius"/>
    </source>
</evidence>
<evidence type="ECO:0000313" key="2">
    <source>
        <dbReference type="EMBL" id="QGN36155.1"/>
    </source>
</evidence>
<gene>
    <name evidence="2" type="ORF">GJ746_02025</name>
</gene>
<keyword evidence="1" id="KW-1133">Transmembrane helix</keyword>
<dbReference type="Proteomes" id="UP000427108">
    <property type="component" value="Chromosome"/>
</dbReference>
<keyword evidence="1" id="KW-0472">Membrane</keyword>
<dbReference type="RefSeq" id="WP_154678711.1">
    <property type="nucleotide sequence ID" value="NZ_CP046115.1"/>
</dbReference>
<dbReference type="OrthoDB" id="6631696at2"/>
<sequence>MNYHFISDDSFILPGVIHILASMNISAFVYSVGDRQVKSNKVFFPQPGDVVCIIVDNAHLRSRLLRNPVLARCRLIVMSDIPLTPCRQTHFPWLLPKNLSMKAFTEIIQKAQRTGVFRKKVSGSTLAVFEELCSGKSAASISGDSRTSMKTVYRIKRNIFHEYGLLNCNSVGILICRDILALKMPV</sequence>
<protein>
    <recommendedName>
        <fullName evidence="4">LuxR family transcriptional regulator</fullName>
    </recommendedName>
</protein>
<proteinExistence type="predicted"/>